<reference evidence="1" key="1">
    <citation type="submission" date="2020-02" db="EMBL/GenBank/DDBJ databases">
        <authorList>
            <person name="Meier V. D."/>
        </authorList>
    </citation>
    <scope>NUCLEOTIDE SEQUENCE</scope>
    <source>
        <strain evidence="1">AVDCRST_MAG92</strain>
    </source>
</reference>
<dbReference type="EMBL" id="CADCTM010000383">
    <property type="protein sequence ID" value="CAA9261629.1"/>
    <property type="molecule type" value="Genomic_DNA"/>
</dbReference>
<name>A0A6J4IXT0_9CYAN</name>
<dbReference type="AlphaFoldDB" id="A0A6J4IXT0"/>
<sequence>MINRLVILNNLGSVTTKNSTQLIKKHSIKVIKAQ</sequence>
<evidence type="ECO:0000313" key="1">
    <source>
        <dbReference type="EMBL" id="CAA9261629.1"/>
    </source>
</evidence>
<accession>A0A6J4IXT0</accession>
<proteinExistence type="predicted"/>
<gene>
    <name evidence="1" type="ORF">AVDCRST_MAG92-2475</name>
</gene>
<organism evidence="1">
    <name type="scientific">uncultured Coleofasciculus sp</name>
    <dbReference type="NCBI Taxonomy" id="1267456"/>
    <lineage>
        <taxon>Bacteria</taxon>
        <taxon>Bacillati</taxon>
        <taxon>Cyanobacteriota</taxon>
        <taxon>Cyanophyceae</taxon>
        <taxon>Coleofasciculales</taxon>
        <taxon>Coleofasciculaceae</taxon>
        <taxon>Coleofasciculus</taxon>
        <taxon>environmental samples</taxon>
    </lineage>
</organism>
<protein>
    <submittedName>
        <fullName evidence="1">Uncharacterized protein</fullName>
    </submittedName>
</protein>